<reference evidence="1" key="1">
    <citation type="journal article" date="2022" name="Int. J. Syst. Evol. Microbiol.">
        <title>A novel species of lactic acid bacteria, Ligilactobacillus pabuli sp. nov., isolated from alfalfa silage.</title>
        <authorList>
            <person name="Tohno M."/>
            <person name="Tanizawa Y."/>
            <person name="Sawada H."/>
            <person name="Sakamoto M."/>
            <person name="Ohkuma M."/>
            <person name="Kobayashi H."/>
        </authorList>
    </citation>
    <scope>NUCLEOTIDE SEQUENCE</scope>
    <source>
        <strain evidence="1">AF129</strain>
    </source>
</reference>
<dbReference type="Proteomes" id="UP001055149">
    <property type="component" value="Unassembled WGS sequence"/>
</dbReference>
<sequence length="95" mass="10924">MSKYRELQAAYFPQLEMYTLAITRAHGKKHPETFQVHELFEQIVAKSQSDADLSPEYQQMSELTAGFSIPADACPTMEKTYQFLAELKQAYQAEK</sequence>
<dbReference type="EMBL" id="BQXH01000023">
    <property type="protein sequence ID" value="GKS82260.1"/>
    <property type="molecule type" value="Genomic_DNA"/>
</dbReference>
<dbReference type="RefSeq" id="WP_244056697.1">
    <property type="nucleotide sequence ID" value="NZ_BQXH01000023.1"/>
</dbReference>
<keyword evidence="2" id="KW-1185">Reference proteome</keyword>
<gene>
    <name evidence="1" type="ORF">LPAF129_19460</name>
</gene>
<protein>
    <recommendedName>
        <fullName evidence="3">Iron-sulfur cluster repair di-iron protein, ric</fullName>
    </recommendedName>
</protein>
<comment type="caution">
    <text evidence="1">The sequence shown here is derived from an EMBL/GenBank/DDBJ whole genome shotgun (WGS) entry which is preliminary data.</text>
</comment>
<name>A0ABQ5JNR9_9LACO</name>
<evidence type="ECO:0000313" key="2">
    <source>
        <dbReference type="Proteomes" id="UP001055149"/>
    </source>
</evidence>
<accession>A0ABQ5JNR9</accession>
<organism evidence="1 2">
    <name type="scientific">Ligilactobacillus pabuli</name>
    <dbReference type="NCBI Taxonomy" id="2886039"/>
    <lineage>
        <taxon>Bacteria</taxon>
        <taxon>Bacillati</taxon>
        <taxon>Bacillota</taxon>
        <taxon>Bacilli</taxon>
        <taxon>Lactobacillales</taxon>
        <taxon>Lactobacillaceae</taxon>
        <taxon>Ligilactobacillus</taxon>
    </lineage>
</organism>
<proteinExistence type="predicted"/>
<evidence type="ECO:0000313" key="1">
    <source>
        <dbReference type="EMBL" id="GKS82260.1"/>
    </source>
</evidence>
<evidence type="ECO:0008006" key="3">
    <source>
        <dbReference type="Google" id="ProtNLM"/>
    </source>
</evidence>